<protein>
    <submittedName>
        <fullName evidence="1">Uncharacterized protein</fullName>
    </submittedName>
</protein>
<gene>
    <name evidence="1" type="ORF">H8700_02010</name>
</gene>
<organism evidence="1 2">
    <name type="scientific">Jutongia hominis</name>
    <dbReference type="NCBI Taxonomy" id="2763664"/>
    <lineage>
        <taxon>Bacteria</taxon>
        <taxon>Bacillati</taxon>
        <taxon>Bacillota</taxon>
        <taxon>Clostridia</taxon>
        <taxon>Lachnospirales</taxon>
        <taxon>Lachnospiraceae</taxon>
        <taxon>Jutongia</taxon>
    </lineage>
</organism>
<keyword evidence="2" id="KW-1185">Reference proteome</keyword>
<sequence length="184" mass="21243">MTLARAVARYQTYGTKAGMIEMLYKEKAVIRWDDEQKICSVATKHKIPFIGSSQFKIYSYRQIKYHDYTGKSMVYEGDGTEEFVYITEHGRVYHKQQKCVYLYPDIQSVLYQNVYKKRNASGGKYGICKSCCRNMELTAGRLVYITTYGDCCHAIRSCSKLLRTPRKVPRKDVADMPGCSKCVK</sequence>
<evidence type="ECO:0000313" key="2">
    <source>
        <dbReference type="Proteomes" id="UP000637513"/>
    </source>
</evidence>
<evidence type="ECO:0000313" key="1">
    <source>
        <dbReference type="EMBL" id="MBC8556489.1"/>
    </source>
</evidence>
<comment type="caution">
    <text evidence="1">The sequence shown here is derived from an EMBL/GenBank/DDBJ whole genome shotgun (WGS) entry which is preliminary data.</text>
</comment>
<proteinExistence type="predicted"/>
<accession>A0ABR7MRQ5</accession>
<dbReference type="EMBL" id="JACRSW010000008">
    <property type="protein sequence ID" value="MBC8556489.1"/>
    <property type="molecule type" value="Genomic_DNA"/>
</dbReference>
<reference evidence="1 2" key="1">
    <citation type="submission" date="2020-08" db="EMBL/GenBank/DDBJ databases">
        <title>Genome public.</title>
        <authorList>
            <person name="Liu C."/>
            <person name="Sun Q."/>
        </authorList>
    </citation>
    <scope>NUCLEOTIDE SEQUENCE [LARGE SCALE GENOMIC DNA]</scope>
    <source>
        <strain evidence="1 2">BX3</strain>
    </source>
</reference>
<dbReference type="Proteomes" id="UP000637513">
    <property type="component" value="Unassembled WGS sequence"/>
</dbReference>
<name>A0ABR7MRQ5_9FIRM</name>
<dbReference type="RefSeq" id="WP_249302686.1">
    <property type="nucleotide sequence ID" value="NZ_JACRSW010000008.1"/>
</dbReference>